<dbReference type="PROSITE" id="PS51698">
    <property type="entry name" value="U_BOX"/>
    <property type="match status" value="1"/>
</dbReference>
<dbReference type="SMART" id="SM00185">
    <property type="entry name" value="ARM"/>
    <property type="match status" value="7"/>
</dbReference>
<dbReference type="Gene3D" id="1.25.10.10">
    <property type="entry name" value="Leucine-rich Repeat Variant"/>
    <property type="match status" value="3"/>
</dbReference>
<dbReference type="Gramene" id="Pp3c22_8640V3.3">
    <property type="protein sequence ID" value="Pp3c22_8640V3.3"/>
    <property type="gene ID" value="Pp3c22_8640"/>
</dbReference>
<name>A0A2K1IMS4_PHYPA</name>
<evidence type="ECO:0000313" key="6">
    <source>
        <dbReference type="EnsemblPlants" id="Pp3c22_8640V3.1"/>
    </source>
</evidence>
<dbReference type="PANTHER" id="PTHR45958:SF19">
    <property type="entry name" value="RING-TYPE E3 UBIQUITIN TRANSFERASE"/>
    <property type="match status" value="1"/>
</dbReference>
<accession>A0A2K1IMS4</accession>
<dbReference type="Gramene" id="Pp3c22_8640V3.2">
    <property type="protein sequence ID" value="Pp3c22_8640V3.2"/>
    <property type="gene ID" value="Pp3c22_8640"/>
</dbReference>
<dbReference type="SUPFAM" id="SSF48371">
    <property type="entry name" value="ARM repeat"/>
    <property type="match status" value="2"/>
</dbReference>
<dbReference type="SMART" id="SM00504">
    <property type="entry name" value="Ubox"/>
    <property type="match status" value="1"/>
</dbReference>
<evidence type="ECO:0000256" key="1">
    <source>
        <dbReference type="ARBA" id="ARBA00000900"/>
    </source>
</evidence>
<gene>
    <name evidence="6" type="primary">LOC112274776</name>
    <name evidence="5" type="ORF">PHYPA_026895</name>
</gene>
<dbReference type="EMBL" id="ABEU02000022">
    <property type="protein sequence ID" value="PNR30579.1"/>
    <property type="molecule type" value="Genomic_DNA"/>
</dbReference>
<dbReference type="Pfam" id="PF00514">
    <property type="entry name" value="Arm"/>
    <property type="match status" value="2"/>
</dbReference>
<dbReference type="RefSeq" id="XP_024360298.1">
    <property type="nucleotide sequence ID" value="XM_024504530.2"/>
</dbReference>
<reference evidence="5 7" key="1">
    <citation type="journal article" date="2008" name="Science">
        <title>The Physcomitrella genome reveals evolutionary insights into the conquest of land by plants.</title>
        <authorList>
            <person name="Rensing S."/>
            <person name="Lang D."/>
            <person name="Zimmer A."/>
            <person name="Terry A."/>
            <person name="Salamov A."/>
            <person name="Shapiro H."/>
            <person name="Nishiyama T."/>
            <person name="Perroud P.-F."/>
            <person name="Lindquist E."/>
            <person name="Kamisugi Y."/>
            <person name="Tanahashi T."/>
            <person name="Sakakibara K."/>
            <person name="Fujita T."/>
            <person name="Oishi K."/>
            <person name="Shin-I T."/>
            <person name="Kuroki Y."/>
            <person name="Toyoda A."/>
            <person name="Suzuki Y."/>
            <person name="Hashimoto A."/>
            <person name="Yamaguchi K."/>
            <person name="Sugano A."/>
            <person name="Kohara Y."/>
            <person name="Fujiyama A."/>
            <person name="Anterola A."/>
            <person name="Aoki S."/>
            <person name="Ashton N."/>
            <person name="Barbazuk W.B."/>
            <person name="Barker E."/>
            <person name="Bennetzen J."/>
            <person name="Bezanilla M."/>
            <person name="Blankenship R."/>
            <person name="Cho S.H."/>
            <person name="Dutcher S."/>
            <person name="Estelle M."/>
            <person name="Fawcett J.A."/>
            <person name="Gundlach H."/>
            <person name="Hanada K."/>
            <person name="Heyl A."/>
            <person name="Hicks K.A."/>
            <person name="Hugh J."/>
            <person name="Lohr M."/>
            <person name="Mayer K."/>
            <person name="Melkozernov A."/>
            <person name="Murata T."/>
            <person name="Nelson D."/>
            <person name="Pils B."/>
            <person name="Prigge M."/>
            <person name="Reiss B."/>
            <person name="Renner T."/>
            <person name="Rombauts S."/>
            <person name="Rushton P."/>
            <person name="Sanderfoot A."/>
            <person name="Schween G."/>
            <person name="Shiu S.-H."/>
            <person name="Stueber K."/>
            <person name="Theodoulou F.L."/>
            <person name="Tu H."/>
            <person name="Van de Peer Y."/>
            <person name="Verrier P.J."/>
            <person name="Waters E."/>
            <person name="Wood A."/>
            <person name="Yang L."/>
            <person name="Cove D."/>
            <person name="Cuming A."/>
            <person name="Hasebe M."/>
            <person name="Lucas S."/>
            <person name="Mishler D.B."/>
            <person name="Reski R."/>
            <person name="Grigoriev I."/>
            <person name="Quatrano R.S."/>
            <person name="Boore J.L."/>
        </authorList>
    </citation>
    <scope>NUCLEOTIDE SEQUENCE [LARGE SCALE GENOMIC DNA]</scope>
    <source>
        <strain evidence="6 7">cv. Gransden 2004</strain>
    </source>
</reference>
<dbReference type="InterPro" id="IPR016024">
    <property type="entry name" value="ARM-type_fold"/>
</dbReference>
<dbReference type="Proteomes" id="UP000006727">
    <property type="component" value="Chromosome 22"/>
</dbReference>
<dbReference type="InterPro" id="IPR045210">
    <property type="entry name" value="RING-Ubox_PUB"/>
</dbReference>
<organism evidence="5">
    <name type="scientific">Physcomitrium patens</name>
    <name type="common">Spreading-leaved earth moss</name>
    <name type="synonym">Physcomitrella patens</name>
    <dbReference type="NCBI Taxonomy" id="3218"/>
    <lineage>
        <taxon>Eukaryota</taxon>
        <taxon>Viridiplantae</taxon>
        <taxon>Streptophyta</taxon>
        <taxon>Embryophyta</taxon>
        <taxon>Bryophyta</taxon>
        <taxon>Bryophytina</taxon>
        <taxon>Bryopsida</taxon>
        <taxon>Funariidae</taxon>
        <taxon>Funariales</taxon>
        <taxon>Funariaceae</taxon>
        <taxon>Physcomitrium</taxon>
    </lineage>
</organism>
<evidence type="ECO:0000256" key="3">
    <source>
        <dbReference type="ARBA" id="ARBA00012483"/>
    </source>
</evidence>
<dbReference type="EC" id="2.3.2.27" evidence="3"/>
<dbReference type="GO" id="GO:0061630">
    <property type="term" value="F:ubiquitin protein ligase activity"/>
    <property type="evidence" value="ECO:0007669"/>
    <property type="project" value="UniProtKB-EC"/>
</dbReference>
<dbReference type="InterPro" id="IPR011989">
    <property type="entry name" value="ARM-like"/>
</dbReference>
<dbReference type="InterPro" id="IPR013083">
    <property type="entry name" value="Znf_RING/FYVE/PHD"/>
</dbReference>
<dbReference type="InterPro" id="IPR003613">
    <property type="entry name" value="Ubox_domain"/>
</dbReference>
<dbReference type="EnsemblPlants" id="Pp3c22_8640V3.3">
    <property type="protein sequence ID" value="Pp3c22_8640V3.3"/>
    <property type="gene ID" value="Pp3c22_8640"/>
</dbReference>
<evidence type="ECO:0000259" key="4">
    <source>
        <dbReference type="PROSITE" id="PS51698"/>
    </source>
</evidence>
<dbReference type="EnsemblPlants" id="Pp3c22_8640V3.2">
    <property type="protein sequence ID" value="Pp3c22_8640V3.2"/>
    <property type="gene ID" value="Pp3c22_8640"/>
</dbReference>
<evidence type="ECO:0000313" key="7">
    <source>
        <dbReference type="Proteomes" id="UP000006727"/>
    </source>
</evidence>
<dbReference type="Pfam" id="PF04564">
    <property type="entry name" value="U-box"/>
    <property type="match status" value="1"/>
</dbReference>
<protein>
    <recommendedName>
        <fullName evidence="3">RING-type E3 ubiquitin transferase</fullName>
        <ecNumber evidence="3">2.3.2.27</ecNumber>
    </recommendedName>
</protein>
<dbReference type="KEGG" id="ppp:112274776"/>
<dbReference type="PANTHER" id="PTHR45958">
    <property type="entry name" value="RING-TYPE E3 UBIQUITIN TRANSFERASE"/>
    <property type="match status" value="1"/>
</dbReference>
<dbReference type="AlphaFoldDB" id="A0A2K1IMS4"/>
<proteinExistence type="predicted"/>
<sequence length="1042" mass="115082">MREVFCEVSNPRRFEKVVAMAAHWLGQLSHRVSMLAVAAQGVMDVKEHPIHTILADFAISLENLASTLKKLQKELENQSPLSPIRFQHLKIETEMTSVERLVMALKTQSQLSLLLSYPFLLTKLHSYRENLSRDFESIIQAVVCSGVVKQQVCQTQQHLKEGPPKLGPKEQAALDSLDMIIEGSTPQKCKELAEQVAEYMSLDLSQVAFADQLAEVKKNIGKAEIFDDTIFPKYLHNCVKVLEKGLAFQEEPAACDDDILSDPTMPPSSEGHIKEVFAPTPPLSSFICPITRQVMKDPVQVSSGQTYERSAIEQWFEGGETTCPLGVKLKNTKVKPNHALRQSISEWRERNYVVRLHIAESRLRSSQPNQQLRGARDIIAVCEEDPVNKNEASSRKMIPLLIQLANHPDTSSTLREHCFNALAALAHGHQENQDTLVCEGVMNVLVRSLRNYDEAEPAIKLLKILSSTPKTAEMICRMPDAVLLLVTFLGHEKEELVISVKSVLVNLPTTDKIVVHMAEANLLIPLATRLVEGEKESKILMAKTLARLKHMPESSKILASSQDTITALTNMTKSRDADEVNAAIGALENLSKAPRVGTVISACSGLEVLVKLLTSQASVETKITASRVVANVLAAVGDEWPQSEDRDADIDNYLDTFIMLISSSARPTTNALVQSHLLQGLFSLVKGRDTGEVTREMLLRRNVFSVLTPHFKDSRLETRRDSLRLVSSLSRKHGAEAWLAISIQCGTLKFLVDMLSAEEITENEELDAARIISHLPAEDQNLTITLAQQFNIVPHLVHHLSSKNQSLQEACLGALVRFTTPETLDLQKQLADMGVIPALVAFLDSRRPRTKIHAAQALANFSRSSSRLIRPVAPNKCWQCFAPTPITCNLHGSLCSVKSTYCLLEAEAIPPLVTIVAEDKEKVAEAALEALYTLVEDERHSERGCNVLHQANALRTIISKLPNGTPRSQEISICICEKFLGIPHYQHALGASAQMHIIAIAQQAPPSRTKEIAGKILNQLELLGSLVGSNSNIFQQSSVSAS</sequence>
<dbReference type="PaxDb" id="3218-PP1S12_96V6.1"/>
<reference evidence="6" key="3">
    <citation type="submission" date="2020-12" db="UniProtKB">
        <authorList>
            <consortium name="EnsemblPlants"/>
        </authorList>
    </citation>
    <scope>IDENTIFICATION</scope>
</reference>
<dbReference type="InterPro" id="IPR000225">
    <property type="entry name" value="Armadillo"/>
</dbReference>
<keyword evidence="7" id="KW-1185">Reference proteome</keyword>
<evidence type="ECO:0000313" key="5">
    <source>
        <dbReference type="EMBL" id="PNR30579.1"/>
    </source>
</evidence>
<evidence type="ECO:0000256" key="2">
    <source>
        <dbReference type="ARBA" id="ARBA00004906"/>
    </source>
</evidence>
<comment type="catalytic activity">
    <reaction evidence="1">
        <text>S-ubiquitinyl-[E2 ubiquitin-conjugating enzyme]-L-cysteine + [acceptor protein]-L-lysine = [E2 ubiquitin-conjugating enzyme]-L-cysteine + N(6)-ubiquitinyl-[acceptor protein]-L-lysine.</text>
        <dbReference type="EC" id="2.3.2.27"/>
    </reaction>
</comment>
<dbReference type="Gene3D" id="3.30.40.10">
    <property type="entry name" value="Zinc/RING finger domain, C3HC4 (zinc finger)"/>
    <property type="match status" value="1"/>
</dbReference>
<dbReference type="OrthoDB" id="10064100at2759"/>
<dbReference type="Gramene" id="Pp3c22_8640V3.1">
    <property type="protein sequence ID" value="Pp3c22_8640V3.1"/>
    <property type="gene ID" value="Pp3c22_8640"/>
</dbReference>
<dbReference type="InterPro" id="IPR052608">
    <property type="entry name" value="U-box_domain_protein"/>
</dbReference>
<comment type="pathway">
    <text evidence="2">Protein modification; protein ubiquitination.</text>
</comment>
<dbReference type="CDD" id="cd16664">
    <property type="entry name" value="RING-Ubox_PUB"/>
    <property type="match status" value="1"/>
</dbReference>
<dbReference type="UniPathway" id="UPA00143"/>
<reference evidence="5 7" key="2">
    <citation type="journal article" date="2018" name="Plant J.">
        <title>The Physcomitrella patens chromosome-scale assembly reveals moss genome structure and evolution.</title>
        <authorList>
            <person name="Lang D."/>
            <person name="Ullrich K.K."/>
            <person name="Murat F."/>
            <person name="Fuchs J."/>
            <person name="Jenkins J."/>
            <person name="Haas F.B."/>
            <person name="Piednoel M."/>
            <person name="Gundlach H."/>
            <person name="Van Bel M."/>
            <person name="Meyberg R."/>
            <person name="Vives C."/>
            <person name="Morata J."/>
            <person name="Symeonidi A."/>
            <person name="Hiss M."/>
            <person name="Muchero W."/>
            <person name="Kamisugi Y."/>
            <person name="Saleh O."/>
            <person name="Blanc G."/>
            <person name="Decker E.L."/>
            <person name="van Gessel N."/>
            <person name="Grimwood J."/>
            <person name="Hayes R.D."/>
            <person name="Graham S.W."/>
            <person name="Gunter L.E."/>
            <person name="McDaniel S.F."/>
            <person name="Hoernstein S.N.W."/>
            <person name="Larsson A."/>
            <person name="Li F.W."/>
            <person name="Perroud P.F."/>
            <person name="Phillips J."/>
            <person name="Ranjan P."/>
            <person name="Rokshar D.S."/>
            <person name="Rothfels C.J."/>
            <person name="Schneider L."/>
            <person name="Shu S."/>
            <person name="Stevenson D.W."/>
            <person name="Thummler F."/>
            <person name="Tillich M."/>
            <person name="Villarreal Aguilar J.C."/>
            <person name="Widiez T."/>
            <person name="Wong G.K."/>
            <person name="Wymore A."/>
            <person name="Zhang Y."/>
            <person name="Zimmer A.D."/>
            <person name="Quatrano R.S."/>
            <person name="Mayer K.F.X."/>
            <person name="Goodstein D."/>
            <person name="Casacuberta J.M."/>
            <person name="Vandepoele K."/>
            <person name="Reski R."/>
            <person name="Cuming A.C."/>
            <person name="Tuskan G.A."/>
            <person name="Maumus F."/>
            <person name="Salse J."/>
            <person name="Schmutz J."/>
            <person name="Rensing S.A."/>
        </authorList>
    </citation>
    <scope>NUCLEOTIDE SEQUENCE [LARGE SCALE GENOMIC DNA]</scope>
    <source>
        <strain evidence="6 7">cv. Gransden 2004</strain>
    </source>
</reference>
<feature type="domain" description="U-box" evidence="4">
    <location>
        <begin position="281"/>
        <end position="354"/>
    </location>
</feature>
<dbReference type="EnsemblPlants" id="Pp3c22_8640V3.1">
    <property type="protein sequence ID" value="Pp3c22_8640V3.1"/>
    <property type="gene ID" value="Pp3c22_8640"/>
</dbReference>
<dbReference type="GeneID" id="112274776"/>
<dbReference type="SUPFAM" id="SSF57850">
    <property type="entry name" value="RING/U-box"/>
    <property type="match status" value="1"/>
</dbReference>
<dbReference type="GO" id="GO:0016567">
    <property type="term" value="P:protein ubiquitination"/>
    <property type="evidence" value="ECO:0007669"/>
    <property type="project" value="UniProtKB-UniPathway"/>
</dbReference>